<dbReference type="GO" id="GO:0016747">
    <property type="term" value="F:acyltransferase activity, transferring groups other than amino-acyl groups"/>
    <property type="evidence" value="ECO:0007669"/>
    <property type="project" value="InterPro"/>
</dbReference>
<dbReference type="PANTHER" id="PTHR42791">
    <property type="entry name" value="GNAT FAMILY ACETYLTRANSFERASE"/>
    <property type="match status" value="1"/>
</dbReference>
<accession>A0AAE0M661</accession>
<name>A0AAE0M661_9PEZI</name>
<dbReference type="InterPro" id="IPR052523">
    <property type="entry name" value="Trichothecene_AcTrans"/>
</dbReference>
<comment type="caution">
    <text evidence="2">The sequence shown here is derived from an EMBL/GenBank/DDBJ whole genome shotgun (WGS) entry which is preliminary data.</text>
</comment>
<dbReference type="CDD" id="cd04301">
    <property type="entry name" value="NAT_SF"/>
    <property type="match status" value="1"/>
</dbReference>
<reference evidence="2" key="1">
    <citation type="journal article" date="2023" name="Mol. Phylogenet. Evol.">
        <title>Genome-scale phylogeny and comparative genomics of the fungal order Sordariales.</title>
        <authorList>
            <person name="Hensen N."/>
            <person name="Bonometti L."/>
            <person name="Westerberg I."/>
            <person name="Brannstrom I.O."/>
            <person name="Guillou S."/>
            <person name="Cros-Aarteil S."/>
            <person name="Calhoun S."/>
            <person name="Haridas S."/>
            <person name="Kuo A."/>
            <person name="Mondo S."/>
            <person name="Pangilinan J."/>
            <person name="Riley R."/>
            <person name="LaButti K."/>
            <person name="Andreopoulos B."/>
            <person name="Lipzen A."/>
            <person name="Chen C."/>
            <person name="Yan M."/>
            <person name="Daum C."/>
            <person name="Ng V."/>
            <person name="Clum A."/>
            <person name="Steindorff A."/>
            <person name="Ohm R.A."/>
            <person name="Martin F."/>
            <person name="Silar P."/>
            <person name="Natvig D.O."/>
            <person name="Lalanne C."/>
            <person name="Gautier V."/>
            <person name="Ament-Velasquez S.L."/>
            <person name="Kruys A."/>
            <person name="Hutchinson M.I."/>
            <person name="Powell A.J."/>
            <person name="Barry K."/>
            <person name="Miller A.N."/>
            <person name="Grigoriev I.V."/>
            <person name="Debuchy R."/>
            <person name="Gladieux P."/>
            <person name="Hiltunen Thoren M."/>
            <person name="Johannesson H."/>
        </authorList>
    </citation>
    <scope>NUCLEOTIDE SEQUENCE</scope>
    <source>
        <strain evidence="2">SMH4131-1</strain>
    </source>
</reference>
<gene>
    <name evidence="2" type="ORF">B0T19DRAFT_403105</name>
</gene>
<dbReference type="InterPro" id="IPR016181">
    <property type="entry name" value="Acyl_CoA_acyltransferase"/>
</dbReference>
<organism evidence="2 3">
    <name type="scientific">Cercophora scortea</name>
    <dbReference type="NCBI Taxonomy" id="314031"/>
    <lineage>
        <taxon>Eukaryota</taxon>
        <taxon>Fungi</taxon>
        <taxon>Dikarya</taxon>
        <taxon>Ascomycota</taxon>
        <taxon>Pezizomycotina</taxon>
        <taxon>Sordariomycetes</taxon>
        <taxon>Sordariomycetidae</taxon>
        <taxon>Sordariales</taxon>
        <taxon>Lasiosphaeriaceae</taxon>
        <taxon>Cercophora</taxon>
    </lineage>
</organism>
<evidence type="ECO:0000259" key="1">
    <source>
        <dbReference type="PROSITE" id="PS51186"/>
    </source>
</evidence>
<feature type="domain" description="N-acetyltransferase" evidence="1">
    <location>
        <begin position="144"/>
        <end position="231"/>
    </location>
</feature>
<keyword evidence="3" id="KW-1185">Reference proteome</keyword>
<protein>
    <submittedName>
        <fullName evidence="2">Acyl-CoA N-acyltransferase</fullName>
    </submittedName>
</protein>
<evidence type="ECO:0000313" key="3">
    <source>
        <dbReference type="Proteomes" id="UP001286456"/>
    </source>
</evidence>
<dbReference type="Proteomes" id="UP001286456">
    <property type="component" value="Unassembled WGS sequence"/>
</dbReference>
<evidence type="ECO:0000313" key="2">
    <source>
        <dbReference type="EMBL" id="KAK3320450.1"/>
    </source>
</evidence>
<dbReference type="AlphaFoldDB" id="A0AAE0M661"/>
<dbReference type="Pfam" id="PF13508">
    <property type="entry name" value="Acetyltransf_7"/>
    <property type="match status" value="1"/>
</dbReference>
<dbReference type="InterPro" id="IPR000182">
    <property type="entry name" value="GNAT_dom"/>
</dbReference>
<sequence>MLIRLATACDLDAMTWVLIGAAPLDPVYPYRYPDRHLYSGEFAELCRRKCYDYLATSIVVVCEMAPTGPDSDPEKSRVVAFCAWDPPKPYAPGSQQKSQSFHQLPPFQELGIPSPSPIAIGNKDRMDAFRDACAASKTSFFDTRYHRRGHMFLKILLCHPDYQRRGAGRALTNWGIEAAQRQGLNTTVFASPMGYKLYRKLGFKPIGKFRVQLEGEEAFLVIPALVLRPRV</sequence>
<proteinExistence type="predicted"/>
<reference evidence="2" key="2">
    <citation type="submission" date="2023-06" db="EMBL/GenBank/DDBJ databases">
        <authorList>
            <consortium name="Lawrence Berkeley National Laboratory"/>
            <person name="Haridas S."/>
            <person name="Hensen N."/>
            <person name="Bonometti L."/>
            <person name="Westerberg I."/>
            <person name="Brannstrom I.O."/>
            <person name="Guillou S."/>
            <person name="Cros-Aarteil S."/>
            <person name="Calhoun S."/>
            <person name="Kuo A."/>
            <person name="Mondo S."/>
            <person name="Pangilinan J."/>
            <person name="Riley R."/>
            <person name="Labutti K."/>
            <person name="Andreopoulos B."/>
            <person name="Lipzen A."/>
            <person name="Chen C."/>
            <person name="Yanf M."/>
            <person name="Daum C."/>
            <person name="Ng V."/>
            <person name="Clum A."/>
            <person name="Steindorff A."/>
            <person name="Ohm R."/>
            <person name="Martin F."/>
            <person name="Silar P."/>
            <person name="Natvig D."/>
            <person name="Lalanne C."/>
            <person name="Gautier V."/>
            <person name="Ament-Velasquez S.L."/>
            <person name="Kruys A."/>
            <person name="Hutchinson M.I."/>
            <person name="Powell A.J."/>
            <person name="Barry K."/>
            <person name="Miller A.N."/>
            <person name="Grigoriev I.V."/>
            <person name="Debuchy R."/>
            <person name="Gladieux P."/>
            <person name="Thoren M.H."/>
            <person name="Johannesson H."/>
        </authorList>
    </citation>
    <scope>NUCLEOTIDE SEQUENCE</scope>
    <source>
        <strain evidence="2">SMH4131-1</strain>
    </source>
</reference>
<dbReference type="PROSITE" id="PS51186">
    <property type="entry name" value="GNAT"/>
    <property type="match status" value="1"/>
</dbReference>
<dbReference type="EMBL" id="JAUEPO010000005">
    <property type="protein sequence ID" value="KAK3320450.1"/>
    <property type="molecule type" value="Genomic_DNA"/>
</dbReference>
<dbReference type="SUPFAM" id="SSF55729">
    <property type="entry name" value="Acyl-CoA N-acyltransferases (Nat)"/>
    <property type="match status" value="1"/>
</dbReference>
<dbReference type="Gene3D" id="3.40.630.30">
    <property type="match status" value="1"/>
</dbReference>
<dbReference type="PANTHER" id="PTHR42791:SF2">
    <property type="entry name" value="N-ACETYLTRANSFERASE DOMAIN-CONTAINING PROTEIN"/>
    <property type="match status" value="1"/>
</dbReference>